<reference evidence="1" key="2">
    <citation type="journal article" date="2015" name="Data Brief">
        <title>Shoot transcriptome of the giant reed, Arundo donax.</title>
        <authorList>
            <person name="Barrero R.A."/>
            <person name="Guerrero F.D."/>
            <person name="Moolhuijzen P."/>
            <person name="Goolsby J.A."/>
            <person name="Tidwell J."/>
            <person name="Bellgard S.E."/>
            <person name="Bellgard M.I."/>
        </authorList>
    </citation>
    <scope>NUCLEOTIDE SEQUENCE</scope>
    <source>
        <tissue evidence="1">Shoot tissue taken approximately 20 cm above the soil surface</tissue>
    </source>
</reference>
<dbReference type="AlphaFoldDB" id="A0A0A9CN65"/>
<name>A0A0A9CN65_ARUDO</name>
<reference evidence="1" key="1">
    <citation type="submission" date="2014-09" db="EMBL/GenBank/DDBJ databases">
        <authorList>
            <person name="Magalhaes I.L.F."/>
            <person name="Oliveira U."/>
            <person name="Santos F.R."/>
            <person name="Vidigal T.H.D.A."/>
            <person name="Brescovit A.D."/>
            <person name="Santos A.J."/>
        </authorList>
    </citation>
    <scope>NUCLEOTIDE SEQUENCE</scope>
    <source>
        <tissue evidence="1">Shoot tissue taken approximately 20 cm above the soil surface</tissue>
    </source>
</reference>
<accession>A0A0A9CN65</accession>
<proteinExistence type="predicted"/>
<evidence type="ECO:0000313" key="1">
    <source>
        <dbReference type="EMBL" id="JAD72952.1"/>
    </source>
</evidence>
<organism evidence="1">
    <name type="scientific">Arundo donax</name>
    <name type="common">Giant reed</name>
    <name type="synonym">Donax arundinaceus</name>
    <dbReference type="NCBI Taxonomy" id="35708"/>
    <lineage>
        <taxon>Eukaryota</taxon>
        <taxon>Viridiplantae</taxon>
        <taxon>Streptophyta</taxon>
        <taxon>Embryophyta</taxon>
        <taxon>Tracheophyta</taxon>
        <taxon>Spermatophyta</taxon>
        <taxon>Magnoliopsida</taxon>
        <taxon>Liliopsida</taxon>
        <taxon>Poales</taxon>
        <taxon>Poaceae</taxon>
        <taxon>PACMAD clade</taxon>
        <taxon>Arundinoideae</taxon>
        <taxon>Arundineae</taxon>
        <taxon>Arundo</taxon>
    </lineage>
</organism>
<protein>
    <submittedName>
        <fullName evidence="1">Uncharacterized protein</fullName>
    </submittedName>
</protein>
<dbReference type="EMBL" id="GBRH01224943">
    <property type="protein sequence ID" value="JAD72952.1"/>
    <property type="molecule type" value="Transcribed_RNA"/>
</dbReference>
<sequence>MTFLCVWLATMSMFNDHKQDNIRHMHH</sequence>